<organism evidence="1">
    <name type="scientific">viral metagenome</name>
    <dbReference type="NCBI Taxonomy" id="1070528"/>
    <lineage>
        <taxon>unclassified sequences</taxon>
        <taxon>metagenomes</taxon>
        <taxon>organismal metagenomes</taxon>
    </lineage>
</organism>
<gene>
    <name evidence="2" type="ORF">MM415B07632_0004</name>
    <name evidence="1" type="ORF">TM448A06208_0012</name>
    <name evidence="3" type="ORF">TM448B00920_0031</name>
</gene>
<dbReference type="AlphaFoldDB" id="A0A6H2A5X9"/>
<evidence type="ECO:0000313" key="3">
    <source>
        <dbReference type="EMBL" id="QJH97105.1"/>
    </source>
</evidence>
<accession>A0A6H2A5X9</accession>
<evidence type="ECO:0000313" key="2">
    <source>
        <dbReference type="EMBL" id="QJA96696.1"/>
    </source>
</evidence>
<dbReference type="EMBL" id="MT143425">
    <property type="protein sequence ID" value="QJA96696.1"/>
    <property type="molecule type" value="Genomic_DNA"/>
</dbReference>
<protein>
    <submittedName>
        <fullName evidence="1">Uncharacterized protein</fullName>
    </submittedName>
</protein>
<sequence length="103" mass="11870">MKTKNNNKSNESVGNERSRTALSVDSVVMLAKVSEKIGLTEFKTSYSNVRFTENIENYTIMYSWSAGSKNSIMNVYPMRDSQNVKFFKTLNGAKRNFLRRLRV</sequence>
<evidence type="ECO:0000313" key="1">
    <source>
        <dbReference type="EMBL" id="QJA54945.1"/>
    </source>
</evidence>
<proteinExistence type="predicted"/>
<reference evidence="1" key="1">
    <citation type="submission" date="2020-03" db="EMBL/GenBank/DDBJ databases">
        <title>The deep terrestrial virosphere.</title>
        <authorList>
            <person name="Holmfeldt K."/>
            <person name="Nilsson E."/>
            <person name="Simone D."/>
            <person name="Lopez-Fernandez M."/>
            <person name="Wu X."/>
            <person name="de Brujin I."/>
            <person name="Lundin D."/>
            <person name="Andersson A."/>
            <person name="Bertilsson S."/>
            <person name="Dopson M."/>
        </authorList>
    </citation>
    <scope>NUCLEOTIDE SEQUENCE</scope>
    <source>
        <strain evidence="2">MM415B07632</strain>
        <strain evidence="1">TM448A06208</strain>
        <strain evidence="3">TM448B00920</strain>
    </source>
</reference>
<dbReference type="EMBL" id="MT144673">
    <property type="protein sequence ID" value="QJH97105.1"/>
    <property type="molecule type" value="Genomic_DNA"/>
</dbReference>
<name>A0A6H2A5X9_9ZZZZ</name>
<dbReference type="EMBL" id="MT144552">
    <property type="protein sequence ID" value="QJA54945.1"/>
    <property type="molecule type" value="Genomic_DNA"/>
</dbReference>